<keyword evidence="3" id="KW-1185">Reference proteome</keyword>
<proteinExistence type="predicted"/>
<name>A0AAE2C9R2_9LAMI</name>
<dbReference type="PANTHER" id="PTHR35317:SF31">
    <property type="entry name" value="DUF4219 DOMAIN-CONTAINING PROTEIN"/>
    <property type="match status" value="1"/>
</dbReference>
<dbReference type="Proteomes" id="UP001293254">
    <property type="component" value="Unassembled WGS sequence"/>
</dbReference>
<dbReference type="EMBL" id="JACGWO010000012">
    <property type="protein sequence ID" value="KAK4413975.1"/>
    <property type="molecule type" value="Genomic_DNA"/>
</dbReference>
<evidence type="ECO:0000313" key="3">
    <source>
        <dbReference type="Proteomes" id="UP001293254"/>
    </source>
</evidence>
<evidence type="ECO:0000259" key="1">
    <source>
        <dbReference type="Pfam" id="PF13961"/>
    </source>
</evidence>
<dbReference type="AlphaFoldDB" id="A0AAE2C9R2"/>
<protein>
    <recommendedName>
        <fullName evidence="1">DUF4219 domain-containing protein</fullName>
    </recommendedName>
</protein>
<dbReference type="InterPro" id="IPR025314">
    <property type="entry name" value="DUF4219"/>
</dbReference>
<dbReference type="Pfam" id="PF13961">
    <property type="entry name" value="DUF4219"/>
    <property type="match status" value="1"/>
</dbReference>
<accession>A0AAE2C9R2</accession>
<reference evidence="2" key="1">
    <citation type="submission" date="2020-06" db="EMBL/GenBank/DDBJ databases">
        <authorList>
            <person name="Li T."/>
            <person name="Hu X."/>
            <person name="Zhang T."/>
            <person name="Song X."/>
            <person name="Zhang H."/>
            <person name="Dai N."/>
            <person name="Sheng W."/>
            <person name="Hou X."/>
            <person name="Wei L."/>
        </authorList>
    </citation>
    <scope>NUCLEOTIDE SEQUENCE</scope>
    <source>
        <strain evidence="2">3651</strain>
        <tissue evidence="2">Leaf</tissue>
    </source>
</reference>
<feature type="domain" description="DUF4219" evidence="1">
    <location>
        <begin position="15"/>
        <end position="41"/>
    </location>
</feature>
<reference evidence="2" key="2">
    <citation type="journal article" date="2024" name="Plant">
        <title>Genomic evolution and insights into agronomic trait innovations of Sesamum species.</title>
        <authorList>
            <person name="Miao H."/>
            <person name="Wang L."/>
            <person name="Qu L."/>
            <person name="Liu H."/>
            <person name="Sun Y."/>
            <person name="Le M."/>
            <person name="Wang Q."/>
            <person name="Wei S."/>
            <person name="Zheng Y."/>
            <person name="Lin W."/>
            <person name="Duan Y."/>
            <person name="Cao H."/>
            <person name="Xiong S."/>
            <person name="Wang X."/>
            <person name="Wei L."/>
            <person name="Li C."/>
            <person name="Ma Q."/>
            <person name="Ju M."/>
            <person name="Zhao R."/>
            <person name="Li G."/>
            <person name="Mu C."/>
            <person name="Tian Q."/>
            <person name="Mei H."/>
            <person name="Zhang T."/>
            <person name="Gao T."/>
            <person name="Zhang H."/>
        </authorList>
    </citation>
    <scope>NUCLEOTIDE SEQUENCE</scope>
    <source>
        <strain evidence="2">3651</strain>
    </source>
</reference>
<organism evidence="2 3">
    <name type="scientific">Sesamum alatum</name>
    <dbReference type="NCBI Taxonomy" id="300844"/>
    <lineage>
        <taxon>Eukaryota</taxon>
        <taxon>Viridiplantae</taxon>
        <taxon>Streptophyta</taxon>
        <taxon>Embryophyta</taxon>
        <taxon>Tracheophyta</taxon>
        <taxon>Spermatophyta</taxon>
        <taxon>Magnoliopsida</taxon>
        <taxon>eudicotyledons</taxon>
        <taxon>Gunneridae</taxon>
        <taxon>Pentapetalae</taxon>
        <taxon>asterids</taxon>
        <taxon>lamiids</taxon>
        <taxon>Lamiales</taxon>
        <taxon>Pedaliaceae</taxon>
        <taxon>Sesamum</taxon>
    </lineage>
</organism>
<sequence length="103" mass="11784">MATSSIFSAPSPPIFTGDNYHAWSVKMEAYLRGLLLWEAIESDVGAEMPENPTLNQLKVYEEKVSRKYRDLSNLHAAVDETIFTRIMACKTAKQVWDKLKIEF</sequence>
<comment type="caution">
    <text evidence="2">The sequence shown here is derived from an EMBL/GenBank/DDBJ whole genome shotgun (WGS) entry which is preliminary data.</text>
</comment>
<gene>
    <name evidence="2" type="ORF">Salat_2810300</name>
</gene>
<evidence type="ECO:0000313" key="2">
    <source>
        <dbReference type="EMBL" id="KAK4413975.1"/>
    </source>
</evidence>
<dbReference type="PANTHER" id="PTHR35317">
    <property type="entry name" value="OS04G0629600 PROTEIN"/>
    <property type="match status" value="1"/>
</dbReference>